<dbReference type="InterPro" id="IPR058923">
    <property type="entry name" value="RCC1-like_dom"/>
</dbReference>
<dbReference type="AlphaFoldDB" id="A0A1Q3B179"/>
<feature type="repeat" description="RCC1" evidence="6">
    <location>
        <begin position="548"/>
        <end position="599"/>
    </location>
</feature>
<dbReference type="CDD" id="cd13365">
    <property type="entry name" value="PH_PLC_plant-like"/>
    <property type="match status" value="1"/>
</dbReference>
<dbReference type="OrthoDB" id="5981550at2759"/>
<organism evidence="11 12">
    <name type="scientific">Cephalotus follicularis</name>
    <name type="common">Albany pitcher plant</name>
    <dbReference type="NCBI Taxonomy" id="3775"/>
    <lineage>
        <taxon>Eukaryota</taxon>
        <taxon>Viridiplantae</taxon>
        <taxon>Streptophyta</taxon>
        <taxon>Embryophyta</taxon>
        <taxon>Tracheophyta</taxon>
        <taxon>Spermatophyta</taxon>
        <taxon>Magnoliopsida</taxon>
        <taxon>eudicotyledons</taxon>
        <taxon>Gunneridae</taxon>
        <taxon>Pentapetalae</taxon>
        <taxon>rosids</taxon>
        <taxon>fabids</taxon>
        <taxon>Oxalidales</taxon>
        <taxon>Cephalotaceae</taxon>
        <taxon>Cephalotus</taxon>
    </lineage>
</organism>
<reference evidence="12" key="1">
    <citation type="submission" date="2016-04" db="EMBL/GenBank/DDBJ databases">
        <title>Cephalotus genome sequencing.</title>
        <authorList>
            <person name="Fukushima K."/>
            <person name="Hasebe M."/>
            <person name="Fang X."/>
        </authorList>
    </citation>
    <scope>NUCLEOTIDE SEQUENCE [LARGE SCALE GENOMIC DNA]</scope>
    <source>
        <strain evidence="12">cv. St1</strain>
    </source>
</reference>
<feature type="region of interest" description="Disordered" evidence="8">
    <location>
        <begin position="931"/>
        <end position="977"/>
    </location>
</feature>
<dbReference type="Proteomes" id="UP000187406">
    <property type="component" value="Unassembled WGS sequence"/>
</dbReference>
<evidence type="ECO:0000256" key="3">
    <source>
        <dbReference type="ARBA" id="ARBA00022771"/>
    </source>
</evidence>
<feature type="repeat" description="RCC1" evidence="6">
    <location>
        <begin position="378"/>
        <end position="432"/>
    </location>
</feature>
<evidence type="ECO:0000256" key="5">
    <source>
        <dbReference type="PROSITE-ProRule" id="PRU00091"/>
    </source>
</evidence>
<dbReference type="InterPro" id="IPR051210">
    <property type="entry name" value="Ub_ligase/GEF_domain"/>
</dbReference>
<feature type="compositionally biased region" description="Basic and acidic residues" evidence="8">
    <location>
        <begin position="1000"/>
        <end position="1010"/>
    </location>
</feature>
<dbReference type="Gene3D" id="2.30.29.30">
    <property type="entry name" value="Pleckstrin-homology domain (PH domain)/Phosphotyrosine-binding domain (PTB)"/>
    <property type="match status" value="1"/>
</dbReference>
<name>A0A1Q3B179_CEPFO</name>
<feature type="domain" description="BRX" evidence="10">
    <location>
        <begin position="1028"/>
        <end position="1083"/>
    </location>
</feature>
<dbReference type="PROSITE" id="PS00626">
    <property type="entry name" value="RCC1_2"/>
    <property type="match status" value="1"/>
</dbReference>
<evidence type="ECO:0000256" key="2">
    <source>
        <dbReference type="ARBA" id="ARBA00022737"/>
    </source>
</evidence>
<evidence type="ECO:0000256" key="8">
    <source>
        <dbReference type="SAM" id="MobiDB-lite"/>
    </source>
</evidence>
<feature type="repeat" description="RCC1" evidence="6">
    <location>
        <begin position="496"/>
        <end position="547"/>
    </location>
</feature>
<dbReference type="PROSITE" id="PS51514">
    <property type="entry name" value="BRX"/>
    <property type="match status" value="1"/>
</dbReference>
<dbReference type="GO" id="GO:0008270">
    <property type="term" value="F:zinc ion binding"/>
    <property type="evidence" value="ECO:0007669"/>
    <property type="project" value="UniProtKB-KW"/>
</dbReference>
<feature type="domain" description="FYVE-type" evidence="9">
    <location>
        <begin position="656"/>
        <end position="718"/>
    </location>
</feature>
<dbReference type="InterPro" id="IPR013591">
    <property type="entry name" value="Brevis_radix_dom"/>
</dbReference>
<dbReference type="InterPro" id="IPR000306">
    <property type="entry name" value="Znf_FYVE"/>
</dbReference>
<keyword evidence="7" id="KW-0175">Coiled coil</keyword>
<dbReference type="InterPro" id="IPR013083">
    <property type="entry name" value="Znf_RING/FYVE/PHD"/>
</dbReference>
<feature type="repeat" description="RCC1" evidence="6">
    <location>
        <begin position="265"/>
        <end position="325"/>
    </location>
</feature>
<dbReference type="Pfam" id="PF25390">
    <property type="entry name" value="WD40_RLD"/>
    <property type="match status" value="1"/>
</dbReference>
<dbReference type="InterPro" id="IPR011993">
    <property type="entry name" value="PH-like_dom_sf"/>
</dbReference>
<accession>A0A1Q3B179</accession>
<dbReference type="InterPro" id="IPR017455">
    <property type="entry name" value="Znf_FYVE-rel"/>
</dbReference>
<dbReference type="PANTHER" id="PTHR22870">
    <property type="entry name" value="REGULATOR OF CHROMOSOME CONDENSATION"/>
    <property type="match status" value="1"/>
</dbReference>
<evidence type="ECO:0000313" key="12">
    <source>
        <dbReference type="Proteomes" id="UP000187406"/>
    </source>
</evidence>
<feature type="region of interest" description="Disordered" evidence="8">
    <location>
        <begin position="1000"/>
        <end position="1020"/>
    </location>
</feature>
<dbReference type="Pfam" id="PF01363">
    <property type="entry name" value="FYVE"/>
    <property type="match status" value="1"/>
</dbReference>
<dbReference type="PANTHER" id="PTHR22870:SF350">
    <property type="entry name" value="F12P19.9 PROTEIN"/>
    <property type="match status" value="1"/>
</dbReference>
<protein>
    <submittedName>
        <fullName evidence="11">RCC1 domain-containing protein/FYVE domain-containing protein/BRX domain-containing protein/BRX_N domain-containing protein</fullName>
    </submittedName>
</protein>
<dbReference type="PROSITE" id="PS50012">
    <property type="entry name" value="RCC1_3"/>
    <property type="match status" value="7"/>
</dbReference>
<evidence type="ECO:0000256" key="7">
    <source>
        <dbReference type="SAM" id="Coils"/>
    </source>
</evidence>
<dbReference type="PROSITE" id="PS50178">
    <property type="entry name" value="ZF_FYVE"/>
    <property type="match status" value="1"/>
</dbReference>
<dbReference type="STRING" id="3775.A0A1Q3B179"/>
<proteinExistence type="predicted"/>
<dbReference type="InParanoid" id="A0A1Q3B179"/>
<dbReference type="Pfam" id="PF08381">
    <property type="entry name" value="BRX"/>
    <property type="match status" value="1"/>
</dbReference>
<keyword evidence="12" id="KW-1185">Reference proteome</keyword>
<evidence type="ECO:0000259" key="10">
    <source>
        <dbReference type="PROSITE" id="PS51514"/>
    </source>
</evidence>
<dbReference type="Gene3D" id="3.30.40.10">
    <property type="entry name" value="Zinc/RING finger domain, C3HC4 (zinc finger)"/>
    <property type="match status" value="1"/>
</dbReference>
<dbReference type="Pfam" id="PF16457">
    <property type="entry name" value="PH_12"/>
    <property type="match status" value="1"/>
</dbReference>
<dbReference type="InterPro" id="IPR009091">
    <property type="entry name" value="RCC1/BLIP-II"/>
</dbReference>
<feature type="compositionally biased region" description="Polar residues" evidence="8">
    <location>
        <begin position="956"/>
        <end position="965"/>
    </location>
</feature>
<evidence type="ECO:0000256" key="1">
    <source>
        <dbReference type="ARBA" id="ARBA00022723"/>
    </source>
</evidence>
<keyword evidence="3 5" id="KW-0863">Zinc-finger</keyword>
<evidence type="ECO:0000259" key="9">
    <source>
        <dbReference type="PROSITE" id="PS50178"/>
    </source>
</evidence>
<feature type="repeat" description="RCC1" evidence="6">
    <location>
        <begin position="433"/>
        <end position="484"/>
    </location>
</feature>
<dbReference type="PRINTS" id="PR00633">
    <property type="entry name" value="RCCNDNSATION"/>
</dbReference>
<dbReference type="SUPFAM" id="SSF57903">
    <property type="entry name" value="FYVE/PHD zinc finger"/>
    <property type="match status" value="1"/>
</dbReference>
<keyword evidence="4" id="KW-0862">Zinc</keyword>
<sequence length="1095" mass="120867">MGEEESLPAVPFDRSIEQAILVIKKGAHLLKCRRRGKPKVCPFRLSTDEKFLIWYSGQEEKQLRLSSVTNIVTGQRSFNFQRQLQPDKELQSFSLIFGNGERSLDLICKDKLQADSWFVGLRAVISRCYRTRQFLALKSHRGAQSCISSPAGYIRRKHNLGLLEDVSEFPQVYSLWGSPSQSLSERCFSDGVSFSSYSFYSSESSLSQTQNAKDVMTANSPCTEPDNLEKCQSDFVGVDSQKNSSHRFVGPVYRNPLIRRTDILKDILIWGEGVGGSLGGVVDRSANINGMQPDALFPKLLESTMMLDVRNISLGGKHAALVTKLGEVFCWGEGSRGRLGHKVIMDVSYPKLVESLNGVLVQSVACGEFQTCALTQSGELYTWGDTHHGADLMGDVTYRSQWFPRKLSGPLDGISVLNVACGEWHTAIVSTSGQLFTYGDGSFGVLGHGNLKSVTQPKEVESLKGLWVKSVSCGPWHTAAIVEIVADRYKFNAIGGKLFTWGDGDNGRLGHGDGETKLLPTCVAQLVDYDFVQVSCGRMLTVALSSLGKVCTMGSAVHGQLGNPQARDKSITLVEGKLKEEFVKEISTGSYHVAVLTSSGGVYTWGRGANGQLGLGDIQDRNSPTFVEAMRDRQVESIACGSSITAAICLHKSISSSDQSACSGCRTPFGFTRKKHNCYNCGLQFCSACSSKKIANASLAPNKSKPSRVCDPCFKHLLKTTESGRLLKLENCSSRLLLTPRKEDRGEVTPRRGQLLSTEQCYSLESQAGEGKTSKNKGEKQQQLEPVSLPAVLPRWGQVSCPAIFQMHCNKDFTATIPVSNNQLSSVPLPSVQKIPLTSKFAIFDASIVDKGLSESRNKKLIEEVQKLRVKARSLEKICQAGNQKIEECKKQIEEAWSLAREEAAKSKATKEIIKVLALKLRTMSEKVSTEREARDGFDANSSQITPKCSEHSTVETESPVSSANHPFPQVKLPKGRRVDSLSNSPIVFSNTLKSVYGRKESHDKNRLMEEDTETESKQNGMEAFNPESWVEQYEPGVYITLANLPSGDKLLKRVRFSRRRFTEAEAGRWWKENELLVYMSYGVEGYMHSNQSTT</sequence>
<keyword evidence="1" id="KW-0479">Metal-binding</keyword>
<dbReference type="Gene3D" id="2.130.10.30">
    <property type="entry name" value="Regulator of chromosome condensation 1/beta-lactamase-inhibitor protein II"/>
    <property type="match status" value="2"/>
</dbReference>
<evidence type="ECO:0000313" key="11">
    <source>
        <dbReference type="EMBL" id="GAV61757.1"/>
    </source>
</evidence>
<dbReference type="SUPFAM" id="SSF50985">
    <property type="entry name" value="RCC1/BLIP-II"/>
    <property type="match status" value="1"/>
</dbReference>
<evidence type="ECO:0000256" key="6">
    <source>
        <dbReference type="PROSITE-ProRule" id="PRU00235"/>
    </source>
</evidence>
<dbReference type="SUPFAM" id="SSF50729">
    <property type="entry name" value="PH domain-like"/>
    <property type="match status" value="1"/>
</dbReference>
<feature type="coiled-coil region" evidence="7">
    <location>
        <begin position="858"/>
        <end position="892"/>
    </location>
</feature>
<comment type="caution">
    <text evidence="11">The sequence shown here is derived from an EMBL/GenBank/DDBJ whole genome shotgun (WGS) entry which is preliminary data.</text>
</comment>
<feature type="repeat" description="RCC1" evidence="6">
    <location>
        <begin position="600"/>
        <end position="651"/>
    </location>
</feature>
<dbReference type="InterPro" id="IPR001849">
    <property type="entry name" value="PH_domain"/>
</dbReference>
<feature type="repeat" description="RCC1" evidence="6">
    <location>
        <begin position="326"/>
        <end position="377"/>
    </location>
</feature>
<dbReference type="FunCoup" id="A0A1Q3B179">
    <property type="interactions" value="101"/>
</dbReference>
<evidence type="ECO:0000256" key="4">
    <source>
        <dbReference type="ARBA" id="ARBA00022833"/>
    </source>
</evidence>
<dbReference type="EMBL" id="BDDD01000222">
    <property type="protein sequence ID" value="GAV61757.1"/>
    <property type="molecule type" value="Genomic_DNA"/>
</dbReference>
<keyword evidence="2" id="KW-0677">Repeat</keyword>
<dbReference type="InterPro" id="IPR000408">
    <property type="entry name" value="Reg_chr_condens"/>
</dbReference>
<gene>
    <name evidence="11" type="ORF">CFOL_v3_05283</name>
</gene>
<dbReference type="InterPro" id="IPR011011">
    <property type="entry name" value="Znf_FYVE_PHD"/>
</dbReference>
<dbReference type="SMART" id="SM00064">
    <property type="entry name" value="FYVE"/>
    <property type="match status" value="1"/>
</dbReference>